<protein>
    <submittedName>
        <fullName evidence="1">Uncharacterized protein</fullName>
    </submittedName>
</protein>
<comment type="caution">
    <text evidence="1">The sequence shown here is derived from an EMBL/GenBank/DDBJ whole genome shotgun (WGS) entry which is preliminary data.</text>
</comment>
<reference evidence="1 2" key="1">
    <citation type="journal article" date="2013" name="PLoS Genet.">
        <title>Plant-symbiotic fungi as chemical engineers: Multi-genome analysis of the Clavicipitaceae reveals dynamics of alkaloid loci.</title>
        <authorList>
            <person name="Schardl C.L."/>
            <person name="Young C.A."/>
            <person name="Hesse U."/>
            <person name="Amyotte S.G."/>
            <person name="Andreeva K."/>
            <person name="Calie P.J."/>
            <person name="Fleetwood D.J."/>
            <person name="Haws D.C."/>
            <person name="Moore N."/>
            <person name="Oeser B."/>
            <person name="Panaccione D.G."/>
            <person name="Schweri K.K."/>
            <person name="Voisey C.R."/>
            <person name="Farman M.L."/>
            <person name="Jaromczyk J.W."/>
            <person name="Roe B.A."/>
            <person name="O'Sullivan D.M."/>
            <person name="Scott B."/>
            <person name="Tudzynski P."/>
            <person name="An Z."/>
            <person name="Arnaoudova E.G."/>
            <person name="Bullock C.T."/>
            <person name="Charlton N.D."/>
            <person name="Chen L."/>
            <person name="Cox M."/>
            <person name="Dinkins R.D."/>
            <person name="Florea S."/>
            <person name="Glenn A.E."/>
            <person name="Gordon A."/>
            <person name="Gueldener U."/>
            <person name="Harris D.R."/>
            <person name="Hollin W."/>
            <person name="Jaromczyk J."/>
            <person name="Johnson R.D."/>
            <person name="Khan A.K."/>
            <person name="Leistner E."/>
            <person name="Leuchtmann A."/>
            <person name="Li C."/>
            <person name="Liu J."/>
            <person name="Liu J."/>
            <person name="Liu M."/>
            <person name="Mace W."/>
            <person name="Machado C."/>
            <person name="Nagabhyru P."/>
            <person name="Pan J."/>
            <person name="Schmid J."/>
            <person name="Sugawara K."/>
            <person name="Steiner U."/>
            <person name="Takach J.E."/>
            <person name="Tanaka E."/>
            <person name="Webb J.S."/>
            <person name="Wilson E.V."/>
            <person name="Wiseman J.L."/>
            <person name="Yoshida R."/>
            <person name="Zeng Z."/>
        </authorList>
    </citation>
    <scope>NUCLEOTIDE SEQUENCE [LARGE SCALE GENOMIC DNA]</scope>
    <source>
        <strain evidence="1 2">20.1</strain>
    </source>
</reference>
<gene>
    <name evidence="1" type="ORF">CPUR_04631</name>
</gene>
<organism evidence="1 2">
    <name type="scientific">Claviceps purpurea (strain 20.1)</name>
    <name type="common">Ergot fungus</name>
    <name type="synonym">Sphacelia segetum</name>
    <dbReference type="NCBI Taxonomy" id="1111077"/>
    <lineage>
        <taxon>Eukaryota</taxon>
        <taxon>Fungi</taxon>
        <taxon>Dikarya</taxon>
        <taxon>Ascomycota</taxon>
        <taxon>Pezizomycotina</taxon>
        <taxon>Sordariomycetes</taxon>
        <taxon>Hypocreomycetidae</taxon>
        <taxon>Hypocreales</taxon>
        <taxon>Clavicipitaceae</taxon>
        <taxon>Claviceps</taxon>
    </lineage>
</organism>
<dbReference type="Proteomes" id="UP000016801">
    <property type="component" value="Unassembled WGS sequence"/>
</dbReference>
<keyword evidence="2" id="KW-1185">Reference proteome</keyword>
<evidence type="ECO:0000313" key="1">
    <source>
        <dbReference type="EMBL" id="CCE30782.1"/>
    </source>
</evidence>
<dbReference type="VEuPathDB" id="FungiDB:CPUR_04631"/>
<dbReference type="PhylomeDB" id="M1VW75"/>
<dbReference type="HOGENOM" id="CLU_2413084_0_0_1"/>
<proteinExistence type="predicted"/>
<evidence type="ECO:0000313" key="2">
    <source>
        <dbReference type="Proteomes" id="UP000016801"/>
    </source>
</evidence>
<name>M1VW75_CLAP2</name>
<sequence>MVEDIMRTLHAYRELNASSTADIPATGLYVHAPRLKDDKYWVNRLVMEGIESGMYESTMASNGQMSDWRAEPVLVLKDESDPWAEQRLTLAR</sequence>
<dbReference type="OrthoDB" id="5153223at2759"/>
<accession>M1VW75</accession>
<dbReference type="AlphaFoldDB" id="M1VW75"/>
<dbReference type="EMBL" id="CAGA01000025">
    <property type="protein sequence ID" value="CCE30782.1"/>
    <property type="molecule type" value="Genomic_DNA"/>
</dbReference>